<dbReference type="RefSeq" id="WP_324779029.1">
    <property type="nucleotide sequence ID" value="NZ_CP141769.1"/>
</dbReference>
<feature type="signal peptide" evidence="1">
    <location>
        <begin position="1"/>
        <end position="22"/>
    </location>
</feature>
<evidence type="ECO:0000256" key="1">
    <source>
        <dbReference type="SAM" id="SignalP"/>
    </source>
</evidence>
<keyword evidence="1" id="KW-0732">Signal</keyword>
<evidence type="ECO:0000313" key="3">
    <source>
        <dbReference type="Proteomes" id="UP001334732"/>
    </source>
</evidence>
<dbReference type="Proteomes" id="UP001334732">
    <property type="component" value="Chromosome"/>
</dbReference>
<dbReference type="EMBL" id="CP141769">
    <property type="protein sequence ID" value="WRS38498.1"/>
    <property type="molecule type" value="Genomic_DNA"/>
</dbReference>
<name>A0ABZ1CHJ1_9PROT</name>
<proteinExistence type="predicted"/>
<feature type="chain" id="PRO_5045584930" evidence="1">
    <location>
        <begin position="23"/>
        <end position="163"/>
    </location>
</feature>
<evidence type="ECO:0000313" key="2">
    <source>
        <dbReference type="EMBL" id="WRS38498.1"/>
    </source>
</evidence>
<organism evidence="2 3">
    <name type="scientific">Thiobacillus sedimenti</name>
    <dbReference type="NCBI Taxonomy" id="3110231"/>
    <lineage>
        <taxon>Bacteria</taxon>
        <taxon>Pseudomonadati</taxon>
        <taxon>Pseudomonadota</taxon>
        <taxon>Betaproteobacteria</taxon>
        <taxon>Nitrosomonadales</taxon>
        <taxon>Thiobacillaceae</taxon>
        <taxon>Thiobacillus</taxon>
    </lineage>
</organism>
<protein>
    <submittedName>
        <fullName evidence="2">Uncharacterized protein</fullName>
    </submittedName>
</protein>
<reference evidence="2 3" key="1">
    <citation type="submission" date="2023-12" db="EMBL/GenBank/DDBJ databases">
        <title>Thiobacillus sedimentum sp. nov., a chemolithoautotrophic sulfur-oxidizing bacterium isolated from freshwater sediment.</title>
        <authorList>
            <person name="Luo J."/>
            <person name="Dai C."/>
        </authorList>
    </citation>
    <scope>NUCLEOTIDE SEQUENCE [LARGE SCALE GENOMIC DNA]</scope>
    <source>
        <strain evidence="2 3">SCUT-2</strain>
    </source>
</reference>
<accession>A0ABZ1CHJ1</accession>
<gene>
    <name evidence="2" type="ORF">VA613_10835</name>
</gene>
<sequence length="163" mass="17528">MKAIHGLFAVSLICLATASARAEDVVQVSSLIPYQGDDVANEAVRKECDWNTTMPRYLAAESDGRVVVAEKESNTNTGKRLVLVATHLHTLGGGGWTGPKWLVLEGKLMQGNKLLGSFEVRRQTIGGSFRACSTLTSLSEEISDDILEWLKEPGLNAKLGDAG</sequence>
<keyword evidence="3" id="KW-1185">Reference proteome</keyword>